<keyword evidence="6" id="KW-1185">Reference proteome</keyword>
<keyword evidence="3" id="KW-0234">DNA repair</keyword>
<dbReference type="GO" id="GO:0034974">
    <property type="term" value="C:Swi5-Swi2 complex"/>
    <property type="evidence" value="ECO:0007669"/>
    <property type="project" value="TreeGrafter"/>
</dbReference>
<dbReference type="Gene3D" id="1.20.5.170">
    <property type="match status" value="1"/>
</dbReference>
<reference evidence="5 6" key="1">
    <citation type="submission" date="2022-12" db="EMBL/GenBank/DDBJ databases">
        <title>Genomic features and morphological characterization of a novel Knufia sp. strain isolated from spacecraft assembly facility.</title>
        <authorList>
            <person name="Teixeira M."/>
            <person name="Chander A.M."/>
            <person name="Stajich J.E."/>
            <person name="Venkateswaran K."/>
        </authorList>
    </citation>
    <scope>NUCLEOTIDE SEQUENCE [LARGE SCALE GENOMIC DNA]</scope>
    <source>
        <strain evidence="5 6">FJI-L2-BK-P2</strain>
    </source>
</reference>
<feature type="compositionally biased region" description="Low complexity" evidence="4">
    <location>
        <begin position="19"/>
        <end position="48"/>
    </location>
</feature>
<dbReference type="GO" id="GO:0032798">
    <property type="term" value="C:Swi5-Sfr1 complex"/>
    <property type="evidence" value="ECO:0007669"/>
    <property type="project" value="TreeGrafter"/>
</dbReference>
<dbReference type="Pfam" id="PF07061">
    <property type="entry name" value="Swi5"/>
    <property type="match status" value="1"/>
</dbReference>
<keyword evidence="2" id="KW-0227">DNA damage</keyword>
<protein>
    <submittedName>
        <fullName evidence="5">Uncharacterized protein</fullName>
    </submittedName>
</protein>
<dbReference type="GO" id="GO:0010772">
    <property type="term" value="P:meiotic DNA recombinase assembly involved in reciprocal meiotic recombination"/>
    <property type="evidence" value="ECO:0007669"/>
    <property type="project" value="TreeGrafter"/>
</dbReference>
<comment type="similarity">
    <text evidence="1">Belongs to the SWI5/SAE3 family.</text>
</comment>
<gene>
    <name evidence="5" type="ORF">OHC33_004543</name>
</gene>
<feature type="region of interest" description="Disordered" evidence="4">
    <location>
        <begin position="1"/>
        <end position="48"/>
    </location>
</feature>
<evidence type="ECO:0000256" key="3">
    <source>
        <dbReference type="ARBA" id="ARBA00023204"/>
    </source>
</evidence>
<dbReference type="PANTHER" id="PTHR28529:SF2">
    <property type="entry name" value="DNA REPAIR PROTEIN SWI5 HOMOLOG"/>
    <property type="match status" value="1"/>
</dbReference>
<evidence type="ECO:0000313" key="6">
    <source>
        <dbReference type="Proteomes" id="UP001316803"/>
    </source>
</evidence>
<feature type="compositionally biased region" description="Polar residues" evidence="4">
    <location>
        <begin position="105"/>
        <end position="120"/>
    </location>
</feature>
<organism evidence="5 6">
    <name type="scientific">Knufia fluminis</name>
    <dbReference type="NCBI Taxonomy" id="191047"/>
    <lineage>
        <taxon>Eukaryota</taxon>
        <taxon>Fungi</taxon>
        <taxon>Dikarya</taxon>
        <taxon>Ascomycota</taxon>
        <taxon>Pezizomycotina</taxon>
        <taxon>Eurotiomycetes</taxon>
        <taxon>Chaetothyriomycetidae</taxon>
        <taxon>Chaetothyriales</taxon>
        <taxon>Trichomeriaceae</taxon>
        <taxon>Knufia</taxon>
    </lineage>
</organism>
<sequence>MSDTKDRNQSSPPTIRAMPSPSSQSPSKQSTQLKTPTTTTRTTNPQSRTAQLTFQITKTQSEITSVQARLDEACTLVEQQRASRVATRSIEAAGGSGGGDRGSVDKSTSNDNTISDGTINHDTTIKDAKLVVEQHIKLLTKYNETKDVAMSLLGMIAEREGRRLVDVMERRRVEDCE</sequence>
<dbReference type="InterPro" id="IPR010760">
    <property type="entry name" value="DNA-repair_Swi5"/>
</dbReference>
<name>A0AAN8IP71_9EURO</name>
<comment type="caution">
    <text evidence="5">The sequence shown here is derived from an EMBL/GenBank/DDBJ whole genome shotgun (WGS) entry which is preliminary data.</text>
</comment>
<evidence type="ECO:0000313" key="5">
    <source>
        <dbReference type="EMBL" id="KAK5954817.1"/>
    </source>
</evidence>
<evidence type="ECO:0000256" key="4">
    <source>
        <dbReference type="SAM" id="MobiDB-lite"/>
    </source>
</evidence>
<dbReference type="PANTHER" id="PTHR28529">
    <property type="entry name" value="DNA REPAIR PROTEIN SWI5 HOMOLOG"/>
    <property type="match status" value="1"/>
</dbReference>
<dbReference type="GO" id="GO:0000709">
    <property type="term" value="P:meiotic joint molecule formation"/>
    <property type="evidence" value="ECO:0007669"/>
    <property type="project" value="TreeGrafter"/>
</dbReference>
<dbReference type="Proteomes" id="UP001316803">
    <property type="component" value="Unassembled WGS sequence"/>
</dbReference>
<evidence type="ECO:0000256" key="1">
    <source>
        <dbReference type="ARBA" id="ARBA00008060"/>
    </source>
</evidence>
<accession>A0AAN8IP71</accession>
<evidence type="ECO:0000256" key="2">
    <source>
        <dbReference type="ARBA" id="ARBA00022763"/>
    </source>
</evidence>
<dbReference type="EMBL" id="JAKLMC020000008">
    <property type="protein sequence ID" value="KAK5954817.1"/>
    <property type="molecule type" value="Genomic_DNA"/>
</dbReference>
<proteinExistence type="inferred from homology"/>
<feature type="region of interest" description="Disordered" evidence="4">
    <location>
        <begin position="81"/>
        <end position="120"/>
    </location>
</feature>
<dbReference type="AlphaFoldDB" id="A0AAN8IP71"/>